<evidence type="ECO:0008006" key="3">
    <source>
        <dbReference type="Google" id="ProtNLM"/>
    </source>
</evidence>
<protein>
    <recommendedName>
        <fullName evidence="3">DUF3168 domain-containing protein</fullName>
    </recommendedName>
</protein>
<proteinExistence type="predicted"/>
<evidence type="ECO:0000313" key="2">
    <source>
        <dbReference type="Proteomes" id="UP000218387"/>
    </source>
</evidence>
<name>A0A4P9C7Z5_EUBML</name>
<gene>
    <name evidence="1" type="ORF">CPZ25_009360</name>
</gene>
<dbReference type="AlphaFoldDB" id="A0A4P9C7Z5"/>
<dbReference type="Proteomes" id="UP000218387">
    <property type="component" value="Chromosome"/>
</dbReference>
<accession>A0A4P9C7Z5</accession>
<organism evidence="1 2">
    <name type="scientific">Eubacterium maltosivorans</name>
    <dbReference type="NCBI Taxonomy" id="2041044"/>
    <lineage>
        <taxon>Bacteria</taxon>
        <taxon>Bacillati</taxon>
        <taxon>Bacillota</taxon>
        <taxon>Clostridia</taxon>
        <taxon>Eubacteriales</taxon>
        <taxon>Eubacteriaceae</taxon>
        <taxon>Eubacterium</taxon>
    </lineage>
</organism>
<dbReference type="KEGG" id="emt:CPZ25_009360"/>
<dbReference type="RefSeq" id="WP_096920277.1">
    <property type="nucleotide sequence ID" value="NZ_CP029487.1"/>
</dbReference>
<dbReference type="EMBL" id="CP029487">
    <property type="protein sequence ID" value="QCT71524.1"/>
    <property type="molecule type" value="Genomic_DNA"/>
</dbReference>
<sequence length="110" mass="12986">MTLQALEVLLKTTGMPVAYHHWEVGEVPPLPYLIYYEDSSDPFYADNRVYQQVTGVTVELYTDRKDPAIEEKLETVMDHNDIAYTTYESYLESEQMYLRGYEFEILKRSE</sequence>
<reference evidence="1 2" key="1">
    <citation type="submission" date="2018-05" db="EMBL/GenBank/DDBJ databases">
        <title>Genome comparison of Eubacterium sp.</title>
        <authorList>
            <person name="Feng Y."/>
            <person name="Sanchez-Andrea I."/>
            <person name="Stams A.J.M."/>
            <person name="De Vos W.M."/>
        </authorList>
    </citation>
    <scope>NUCLEOTIDE SEQUENCE [LARGE SCALE GENOMIC DNA]</scope>
    <source>
        <strain evidence="1 2">YI</strain>
    </source>
</reference>
<evidence type="ECO:0000313" key="1">
    <source>
        <dbReference type="EMBL" id="QCT71524.1"/>
    </source>
</evidence>
<keyword evidence="2" id="KW-1185">Reference proteome</keyword>